<evidence type="ECO:0000256" key="8">
    <source>
        <dbReference type="ARBA" id="ARBA00023033"/>
    </source>
</evidence>
<dbReference type="InterPro" id="IPR001128">
    <property type="entry name" value="Cyt_P450"/>
</dbReference>
<evidence type="ECO:0000256" key="5">
    <source>
        <dbReference type="ARBA" id="ARBA00022723"/>
    </source>
</evidence>
<dbReference type="SUPFAM" id="SSF48264">
    <property type="entry name" value="Cytochrome P450"/>
    <property type="match status" value="1"/>
</dbReference>
<dbReference type="GO" id="GO:0005506">
    <property type="term" value="F:iron ion binding"/>
    <property type="evidence" value="ECO:0007669"/>
    <property type="project" value="InterPro"/>
</dbReference>
<keyword evidence="4 9" id="KW-0349">Heme</keyword>
<dbReference type="OrthoDB" id="2789670at2759"/>
<evidence type="ECO:0000256" key="3">
    <source>
        <dbReference type="ARBA" id="ARBA00010617"/>
    </source>
</evidence>
<evidence type="ECO:0000256" key="4">
    <source>
        <dbReference type="ARBA" id="ARBA00022617"/>
    </source>
</evidence>
<comment type="similarity">
    <text evidence="3">Belongs to the cytochrome P450 family.</text>
</comment>
<name>A0A5C3KXQ9_COPMA</name>
<dbReference type="Proteomes" id="UP000307440">
    <property type="component" value="Unassembled WGS sequence"/>
</dbReference>
<accession>A0A5C3KXQ9</accession>
<keyword evidence="10" id="KW-0812">Transmembrane</keyword>
<organism evidence="11 12">
    <name type="scientific">Coprinopsis marcescibilis</name>
    <name type="common">Agaric fungus</name>
    <name type="synonym">Psathyrella marcescibilis</name>
    <dbReference type="NCBI Taxonomy" id="230819"/>
    <lineage>
        <taxon>Eukaryota</taxon>
        <taxon>Fungi</taxon>
        <taxon>Dikarya</taxon>
        <taxon>Basidiomycota</taxon>
        <taxon>Agaricomycotina</taxon>
        <taxon>Agaricomycetes</taxon>
        <taxon>Agaricomycetidae</taxon>
        <taxon>Agaricales</taxon>
        <taxon>Agaricineae</taxon>
        <taxon>Psathyrellaceae</taxon>
        <taxon>Coprinopsis</taxon>
    </lineage>
</organism>
<comment type="cofactor">
    <cofactor evidence="1 9">
        <name>heme</name>
        <dbReference type="ChEBI" id="CHEBI:30413"/>
    </cofactor>
</comment>
<dbReference type="PANTHER" id="PTHR46300:SF7">
    <property type="entry name" value="P450, PUTATIVE (EUROFUNG)-RELATED"/>
    <property type="match status" value="1"/>
</dbReference>
<gene>
    <name evidence="11" type="ORF">FA15DRAFT_668576</name>
</gene>
<keyword evidence="7 9" id="KW-0408">Iron</keyword>
<evidence type="ECO:0000256" key="2">
    <source>
        <dbReference type="ARBA" id="ARBA00005179"/>
    </source>
</evidence>
<keyword evidence="8" id="KW-0503">Monooxygenase</keyword>
<dbReference type="Pfam" id="PF00067">
    <property type="entry name" value="p450"/>
    <property type="match status" value="1"/>
</dbReference>
<dbReference type="EMBL" id="ML210187">
    <property type="protein sequence ID" value="TFK25346.1"/>
    <property type="molecule type" value="Genomic_DNA"/>
</dbReference>
<reference evidence="11 12" key="1">
    <citation type="journal article" date="2019" name="Nat. Ecol. Evol.">
        <title>Megaphylogeny resolves global patterns of mushroom evolution.</title>
        <authorList>
            <person name="Varga T."/>
            <person name="Krizsan K."/>
            <person name="Foldi C."/>
            <person name="Dima B."/>
            <person name="Sanchez-Garcia M."/>
            <person name="Sanchez-Ramirez S."/>
            <person name="Szollosi G.J."/>
            <person name="Szarkandi J.G."/>
            <person name="Papp V."/>
            <person name="Albert L."/>
            <person name="Andreopoulos W."/>
            <person name="Angelini C."/>
            <person name="Antonin V."/>
            <person name="Barry K.W."/>
            <person name="Bougher N.L."/>
            <person name="Buchanan P."/>
            <person name="Buyck B."/>
            <person name="Bense V."/>
            <person name="Catcheside P."/>
            <person name="Chovatia M."/>
            <person name="Cooper J."/>
            <person name="Damon W."/>
            <person name="Desjardin D."/>
            <person name="Finy P."/>
            <person name="Geml J."/>
            <person name="Haridas S."/>
            <person name="Hughes K."/>
            <person name="Justo A."/>
            <person name="Karasinski D."/>
            <person name="Kautmanova I."/>
            <person name="Kiss B."/>
            <person name="Kocsube S."/>
            <person name="Kotiranta H."/>
            <person name="LaButti K.M."/>
            <person name="Lechner B.E."/>
            <person name="Liimatainen K."/>
            <person name="Lipzen A."/>
            <person name="Lukacs Z."/>
            <person name="Mihaltcheva S."/>
            <person name="Morgado L.N."/>
            <person name="Niskanen T."/>
            <person name="Noordeloos M.E."/>
            <person name="Ohm R.A."/>
            <person name="Ortiz-Santana B."/>
            <person name="Ovrebo C."/>
            <person name="Racz N."/>
            <person name="Riley R."/>
            <person name="Savchenko A."/>
            <person name="Shiryaev A."/>
            <person name="Soop K."/>
            <person name="Spirin V."/>
            <person name="Szebenyi C."/>
            <person name="Tomsovsky M."/>
            <person name="Tulloss R.E."/>
            <person name="Uehling J."/>
            <person name="Grigoriev I.V."/>
            <person name="Vagvolgyi C."/>
            <person name="Papp T."/>
            <person name="Martin F.M."/>
            <person name="Miettinen O."/>
            <person name="Hibbett D.S."/>
            <person name="Nagy L.G."/>
        </authorList>
    </citation>
    <scope>NUCLEOTIDE SEQUENCE [LARGE SCALE GENOMIC DNA]</scope>
    <source>
        <strain evidence="11 12">CBS 121175</strain>
    </source>
</reference>
<dbReference type="InterPro" id="IPR050364">
    <property type="entry name" value="Cytochrome_P450_fung"/>
</dbReference>
<feature type="binding site" description="axial binding residue" evidence="9">
    <location>
        <position position="448"/>
    </location>
    <ligand>
        <name>heme</name>
        <dbReference type="ChEBI" id="CHEBI:30413"/>
    </ligand>
    <ligandPart>
        <name>Fe</name>
        <dbReference type="ChEBI" id="CHEBI:18248"/>
    </ligandPart>
</feature>
<dbReference type="GO" id="GO:0016705">
    <property type="term" value="F:oxidoreductase activity, acting on paired donors, with incorporation or reduction of molecular oxygen"/>
    <property type="evidence" value="ECO:0007669"/>
    <property type="project" value="InterPro"/>
</dbReference>
<dbReference type="InterPro" id="IPR036396">
    <property type="entry name" value="Cyt_P450_sf"/>
</dbReference>
<dbReference type="PRINTS" id="PR00463">
    <property type="entry name" value="EP450I"/>
</dbReference>
<keyword evidence="10" id="KW-0472">Membrane</keyword>
<evidence type="ECO:0000256" key="10">
    <source>
        <dbReference type="SAM" id="Phobius"/>
    </source>
</evidence>
<dbReference type="PANTHER" id="PTHR46300">
    <property type="entry name" value="P450, PUTATIVE (EUROFUNG)-RELATED-RELATED"/>
    <property type="match status" value="1"/>
</dbReference>
<dbReference type="CDD" id="cd11065">
    <property type="entry name" value="CYP64-like"/>
    <property type="match status" value="1"/>
</dbReference>
<evidence type="ECO:0000313" key="12">
    <source>
        <dbReference type="Proteomes" id="UP000307440"/>
    </source>
</evidence>
<dbReference type="InterPro" id="IPR002401">
    <property type="entry name" value="Cyt_P450_E_grp-I"/>
</dbReference>
<dbReference type="AlphaFoldDB" id="A0A5C3KXQ9"/>
<evidence type="ECO:0000256" key="7">
    <source>
        <dbReference type="ARBA" id="ARBA00023004"/>
    </source>
</evidence>
<evidence type="ECO:0000256" key="6">
    <source>
        <dbReference type="ARBA" id="ARBA00023002"/>
    </source>
</evidence>
<proteinExistence type="inferred from homology"/>
<dbReference type="STRING" id="230819.A0A5C3KXQ9"/>
<evidence type="ECO:0000256" key="9">
    <source>
        <dbReference type="PIRSR" id="PIRSR602401-1"/>
    </source>
</evidence>
<evidence type="ECO:0000256" key="1">
    <source>
        <dbReference type="ARBA" id="ARBA00001971"/>
    </source>
</evidence>
<keyword evidence="6" id="KW-0560">Oxidoreductase</keyword>
<dbReference type="Gene3D" id="1.10.630.10">
    <property type="entry name" value="Cytochrome P450"/>
    <property type="match status" value="1"/>
</dbReference>
<comment type="pathway">
    <text evidence="2">Secondary metabolite biosynthesis.</text>
</comment>
<keyword evidence="5 9" id="KW-0479">Metal-binding</keyword>
<protein>
    <submittedName>
        <fullName evidence="11">Cytochrome P450</fullName>
    </submittedName>
</protein>
<keyword evidence="10" id="KW-1133">Transmembrane helix</keyword>
<dbReference type="GO" id="GO:0004497">
    <property type="term" value="F:monooxygenase activity"/>
    <property type="evidence" value="ECO:0007669"/>
    <property type="project" value="UniProtKB-KW"/>
</dbReference>
<keyword evidence="12" id="KW-1185">Reference proteome</keyword>
<evidence type="ECO:0000313" key="11">
    <source>
        <dbReference type="EMBL" id="TFK25346.1"/>
    </source>
</evidence>
<sequence length="523" mass="58710">MDDLRSIRTLATVIVSTVGAVWVIRRTLKNRSRLPLPPGPKGLPLIGNLLDMPLDSSWEKYHAWCKQYDTDILYLNVAGKSMVILDTVEAANELLEKRSLIYSGRPRMPMVVELMGWDFNLGMMDYGNVWRKHRRLAQQTLHPSSSRPFRPHIVKATRNLLNLFLERPQDLERNLRHMVAETVIAVTYGLQVKKEDDLYFKIAEEGSGAMGRVASASTKYLVNAFPILKYVPEWVPGADFQRIAREGKVLAKNMVETPYSAANAAFEAGEAEPSFVSASLQKMKEGNEGDVYQEEIIKNSAGAVYAAGSRTTVSIVLSCLLALVKNPAILKKAQKELDTVLDSGSLPTFDDEPDLPYVTAVVNEAFRWRDVAPLAVPHKLSAEDEYKGYRIPAGSIVIANGWAMLHDEKIYPDPFTFNPERFFKDGKLDLETQRDPAHACWGFGRRICPGRFMGYSSVWLAVASIISTFDIEKPRDENGNEVEPQEEYNTAGLTIMAKPFAYELKPRSQEKAEVIRQSLSFST</sequence>
<feature type="transmembrane region" description="Helical" evidence="10">
    <location>
        <begin position="6"/>
        <end position="24"/>
    </location>
</feature>
<dbReference type="GO" id="GO:0020037">
    <property type="term" value="F:heme binding"/>
    <property type="evidence" value="ECO:0007669"/>
    <property type="project" value="InterPro"/>
</dbReference>